<comment type="caution">
    <text evidence="1">The sequence shown here is derived from an EMBL/GenBank/DDBJ whole genome shotgun (WGS) entry which is preliminary data.</text>
</comment>
<sequence length="251" mass="26338">MIPMGSSDPDKVVGESYAGVYLAATRDAAAAGLVETAFTGFVGPQEGDWVLAVATNARGTVAAGKRTIDTLARDLAADLGAVAIAVEVDRDKRLRLWAYESGERIGSFDSAPEDDEELAVGQIPLDEFGDPLPEAMLALGGSGAQSAAELVRVCVGPGAPDDEESDPAEDIEELLDEELTESESESDRLRSVLRLLTLPTWLIASTSLPKDVPGGPRAGQVLHLRAGRTGVAGLTLGALSERTRRKFKPDA</sequence>
<dbReference type="EMBL" id="CACRYJ010000034">
    <property type="protein sequence ID" value="VZO37391.1"/>
    <property type="molecule type" value="Genomic_DNA"/>
</dbReference>
<evidence type="ECO:0000313" key="1">
    <source>
        <dbReference type="EMBL" id="VZO37391.1"/>
    </source>
</evidence>
<protein>
    <submittedName>
        <fullName evidence="1">Uncharacterized protein</fullName>
    </submittedName>
</protein>
<reference evidence="1 2" key="1">
    <citation type="submission" date="2019-11" db="EMBL/GenBank/DDBJ databases">
        <authorList>
            <person name="Criscuolo A."/>
        </authorList>
    </citation>
    <scope>NUCLEOTIDE SEQUENCE [LARGE SCALE GENOMIC DNA]</scope>
    <source>
        <strain evidence="1">CIP111667</strain>
    </source>
</reference>
<accession>A0A7M4DK04</accession>
<proteinExistence type="predicted"/>
<dbReference type="Proteomes" id="UP000419743">
    <property type="component" value="Unassembled WGS sequence"/>
</dbReference>
<dbReference type="AlphaFoldDB" id="A0A7M4DK04"/>
<dbReference type="RefSeq" id="WP_156741218.1">
    <property type="nucleotide sequence ID" value="NZ_CACRYJ010000034.1"/>
</dbReference>
<evidence type="ECO:0000313" key="2">
    <source>
        <dbReference type="Proteomes" id="UP000419743"/>
    </source>
</evidence>
<gene>
    <name evidence="1" type="ORF">HALOF300_02466</name>
</gene>
<organism evidence="1 2">
    <name type="scientific">Occultella aeris</name>
    <dbReference type="NCBI Taxonomy" id="2761496"/>
    <lineage>
        <taxon>Bacteria</taxon>
        <taxon>Bacillati</taxon>
        <taxon>Actinomycetota</taxon>
        <taxon>Actinomycetes</taxon>
        <taxon>Micrococcales</taxon>
        <taxon>Ruaniaceae</taxon>
        <taxon>Occultella</taxon>
    </lineage>
</organism>
<name>A0A7M4DK04_9MICO</name>
<keyword evidence="2" id="KW-1185">Reference proteome</keyword>